<dbReference type="GeneID" id="19267518"/>
<accession>W3XEK4</accession>
<dbReference type="Pfam" id="PF05729">
    <property type="entry name" value="NACHT"/>
    <property type="match status" value="1"/>
</dbReference>
<dbReference type="InterPro" id="IPR007111">
    <property type="entry name" value="NACHT_NTPase"/>
</dbReference>
<dbReference type="InParanoid" id="W3XEK4"/>
<dbReference type="EMBL" id="KI912110">
    <property type="protein sequence ID" value="ETS84480.1"/>
    <property type="molecule type" value="Genomic_DNA"/>
</dbReference>
<evidence type="ECO:0008006" key="6">
    <source>
        <dbReference type="Google" id="ProtNLM"/>
    </source>
</evidence>
<dbReference type="InterPro" id="IPR003593">
    <property type="entry name" value="AAA+_ATPase"/>
</dbReference>
<dbReference type="Pfam" id="PF00931">
    <property type="entry name" value="NB-ARC"/>
    <property type="match status" value="1"/>
</dbReference>
<feature type="region of interest" description="Disordered" evidence="1">
    <location>
        <begin position="163"/>
        <end position="225"/>
    </location>
</feature>
<evidence type="ECO:0000259" key="2">
    <source>
        <dbReference type="SMART" id="SM00355"/>
    </source>
</evidence>
<keyword evidence="5" id="KW-1185">Reference proteome</keyword>
<dbReference type="InterPro" id="IPR013087">
    <property type="entry name" value="Znf_C2H2_type"/>
</dbReference>
<organism evidence="4 5">
    <name type="scientific">Pestalotiopsis fici (strain W106-1 / CGMCC3.15140)</name>
    <dbReference type="NCBI Taxonomy" id="1229662"/>
    <lineage>
        <taxon>Eukaryota</taxon>
        <taxon>Fungi</taxon>
        <taxon>Dikarya</taxon>
        <taxon>Ascomycota</taxon>
        <taxon>Pezizomycotina</taxon>
        <taxon>Sordariomycetes</taxon>
        <taxon>Xylariomycetidae</taxon>
        <taxon>Amphisphaeriales</taxon>
        <taxon>Sporocadaceae</taxon>
        <taxon>Pestalotiopsis</taxon>
    </lineage>
</organism>
<feature type="compositionally biased region" description="Basic and acidic residues" evidence="1">
    <location>
        <begin position="163"/>
        <end position="180"/>
    </location>
</feature>
<dbReference type="HOGENOM" id="CLU_258069_0_0_1"/>
<feature type="domain" description="AAA+ ATPase" evidence="3">
    <location>
        <begin position="1161"/>
        <end position="1300"/>
    </location>
</feature>
<dbReference type="Gene3D" id="3.40.50.300">
    <property type="entry name" value="P-loop containing nucleotide triphosphate hydrolases"/>
    <property type="match status" value="2"/>
</dbReference>
<dbReference type="KEGG" id="pfy:PFICI_02505"/>
<dbReference type="PANTHER" id="PTHR46082:SF6">
    <property type="entry name" value="AAA+ ATPASE DOMAIN-CONTAINING PROTEIN-RELATED"/>
    <property type="match status" value="1"/>
</dbReference>
<feature type="compositionally biased region" description="Polar residues" evidence="1">
    <location>
        <begin position="181"/>
        <end position="211"/>
    </location>
</feature>
<dbReference type="SMART" id="SM00355">
    <property type="entry name" value="ZnF_C2H2"/>
    <property type="match status" value="3"/>
</dbReference>
<name>W3XEK4_PESFW</name>
<dbReference type="GO" id="GO:0009116">
    <property type="term" value="P:nucleoside metabolic process"/>
    <property type="evidence" value="ECO:0007669"/>
    <property type="project" value="InterPro"/>
</dbReference>
<gene>
    <name evidence="4" type="ORF">PFICI_02505</name>
</gene>
<evidence type="ECO:0000256" key="1">
    <source>
        <dbReference type="SAM" id="MobiDB-lite"/>
    </source>
</evidence>
<feature type="region of interest" description="Disordered" evidence="1">
    <location>
        <begin position="1"/>
        <end position="40"/>
    </location>
</feature>
<dbReference type="GO" id="GO:0043531">
    <property type="term" value="F:ADP binding"/>
    <property type="evidence" value="ECO:0007669"/>
    <property type="project" value="InterPro"/>
</dbReference>
<dbReference type="eggNOG" id="ENOG502SQ2N">
    <property type="taxonomic scope" value="Eukaryota"/>
</dbReference>
<protein>
    <recommendedName>
        <fullName evidence="6">AAA+ ATPase domain-containing protein</fullName>
    </recommendedName>
</protein>
<feature type="domain" description="C2H2-type" evidence="2">
    <location>
        <begin position="344"/>
        <end position="381"/>
    </location>
</feature>
<dbReference type="RefSeq" id="XP_007829277.1">
    <property type="nucleotide sequence ID" value="XM_007831086.1"/>
</dbReference>
<sequence>MAMQGREKEPESTAMDLDEEKSDSPKSTDSPASWDAISDEWSVPDSTRDLDALGMDPVMAECLSYVRISLDQLARTSLAIRKAGDKYRFEKIDAELKDNSFEEFRNHLTSIILRSLVDPQEAKDFSAEEKMKQVSDHNALTSVQRRLIHANILRRHRIEYVTKSRHEGRQPVHDRIESAKDSSQLNKSANPTNSSVTGTQTFRQAQTSLPSQPAKPKIFEDGTAPSSVLEPALTATEVGSRLDVQRVMAPQTPSKVTRVTKIGSTQTYPDRPTLDSKGLLTCPYCDDILPSSYTRVEQSWRAHVAQDLMPYTCFIEGCKTPFEMYLTSENLVAHLLDKHSTTRWICSFCHSSGDAIASPSVQTTHCFESDEEWKDHVTKAHSDKVKAIQLPVLAELSKQPLVGPLNCPFCDFATCTMDSRVDDHILQHLHEFSLRALPERSVLALDDRSKASQLSGSLSHVRDANYEVQDDPVNCTIESVQEQIFLLKTFLPDSHHTFEIVKDLISNGIGITSDRLPESQIHEFWGLCLLKVRTALISCVLAFKREGTGDMERNMIENIIENTCQEVFDSLSEYENRTWFFLSKDKVFMFNVPATPLFQLSTRQNDIKADLEFLLFQQQSLLYLATDSQPKQQPRVVIAGPSGTGKTLIARTLVNEIAEEETGCSVFWIDALDFNHISSAFSKIFEMLNPQEYAVESNRSAVYLLNWRMHSPWLMVLDGIDRQTLLHMQLEGLLPSGLKGRLLLTTEDSSCLSLLGQGTEVRHTQGEEGKMPFEVTPTLPPLKPDDFDVAIICHSVSAFDVVPLLFDRICENDPRSFRDNHEPLRMRTSFGFSRCIFGRIYGCNAVLVLIDTIPAEMERKAIEVLSDFERLQLVLLVGTCSGLPQSDSKSPGQIFRGDVLISDELVSYPPGHFEMISNERVVSSKRQVQTKLATVLETDEGFRRLQGNAAFFLRRLQESSSVAYPGATEDKLFVSSYPHKHHDSRDCDCKSGFLSNGACHDVLGSSCNDIGCDHQYLVPRNRPQRGIQVASGQEGRIQEPLLHYGRVLCSHASPGARRAWHSTLCLQNSVLGIADRYDSIFARLPCITVLGVGDYGDGHDEMKWSQFAAASAASTAKAILGEYSLLPPCMIPFDDSPEDVWHEELIESISVKIAHKKNDGNITTTALIGPAGVGKTTLALRAVHSFRRQQPRYSVFWVSARSTKTLSDGFRGIGLRLRSATLTVDDLELSDEMIPQVLTEMDRVSHGDWLLIIDDANRHTPGHFTERSPPYNHGGSILFISRLADLPDIHDTETVTSSGPRSGLCMNCRHSMAVPGHRFCPPCGREVKRGATTTDTETVTSSVPK</sequence>
<dbReference type="STRING" id="1229662.W3XEK4"/>
<feature type="domain" description="C2H2-type" evidence="2">
    <location>
        <begin position="311"/>
        <end position="339"/>
    </location>
</feature>
<dbReference type="GO" id="GO:0003824">
    <property type="term" value="F:catalytic activity"/>
    <property type="evidence" value="ECO:0007669"/>
    <property type="project" value="InterPro"/>
</dbReference>
<proteinExistence type="predicted"/>
<reference evidence="5" key="1">
    <citation type="journal article" date="2015" name="BMC Genomics">
        <title>Genomic and transcriptomic analysis of the endophytic fungus Pestalotiopsis fici reveals its lifestyle and high potential for synthesis of natural products.</title>
        <authorList>
            <person name="Wang X."/>
            <person name="Zhang X."/>
            <person name="Liu L."/>
            <person name="Xiang M."/>
            <person name="Wang W."/>
            <person name="Sun X."/>
            <person name="Che Y."/>
            <person name="Guo L."/>
            <person name="Liu G."/>
            <person name="Guo L."/>
            <person name="Wang C."/>
            <person name="Yin W.B."/>
            <person name="Stadler M."/>
            <person name="Zhang X."/>
            <person name="Liu X."/>
        </authorList>
    </citation>
    <scope>NUCLEOTIDE SEQUENCE [LARGE SCALE GENOMIC DNA]</scope>
    <source>
        <strain evidence="5">W106-1 / CGMCC3.15140</strain>
    </source>
</reference>
<dbReference type="OrthoDB" id="20872at2759"/>
<dbReference type="InterPro" id="IPR053137">
    <property type="entry name" value="NLR-like"/>
</dbReference>
<dbReference type="InterPro" id="IPR002182">
    <property type="entry name" value="NB-ARC"/>
</dbReference>
<dbReference type="SUPFAM" id="SSF53167">
    <property type="entry name" value="Purine and uridine phosphorylases"/>
    <property type="match status" value="1"/>
</dbReference>
<evidence type="ECO:0000313" key="4">
    <source>
        <dbReference type="EMBL" id="ETS84480.1"/>
    </source>
</evidence>
<dbReference type="InterPro" id="IPR035994">
    <property type="entry name" value="Nucleoside_phosphorylase_sf"/>
</dbReference>
<dbReference type="PANTHER" id="PTHR46082">
    <property type="entry name" value="ATP/GTP-BINDING PROTEIN-RELATED"/>
    <property type="match status" value="1"/>
</dbReference>
<dbReference type="SMART" id="SM00382">
    <property type="entry name" value="AAA"/>
    <property type="match status" value="2"/>
</dbReference>
<feature type="domain" description="C2H2-type" evidence="2">
    <location>
        <begin position="405"/>
        <end position="428"/>
    </location>
</feature>
<evidence type="ECO:0000259" key="3">
    <source>
        <dbReference type="SMART" id="SM00382"/>
    </source>
</evidence>
<dbReference type="InterPro" id="IPR027417">
    <property type="entry name" value="P-loop_NTPase"/>
</dbReference>
<feature type="compositionally biased region" description="Basic and acidic residues" evidence="1">
    <location>
        <begin position="1"/>
        <end position="11"/>
    </location>
</feature>
<evidence type="ECO:0000313" key="5">
    <source>
        <dbReference type="Proteomes" id="UP000030651"/>
    </source>
</evidence>
<dbReference type="Gene3D" id="3.40.50.1580">
    <property type="entry name" value="Nucleoside phosphorylase domain"/>
    <property type="match status" value="1"/>
</dbReference>
<dbReference type="OMA" id="DRICEND"/>
<feature type="domain" description="AAA+ ATPase" evidence="3">
    <location>
        <begin position="632"/>
        <end position="912"/>
    </location>
</feature>
<dbReference type="SUPFAM" id="SSF52540">
    <property type="entry name" value="P-loop containing nucleoside triphosphate hydrolases"/>
    <property type="match status" value="3"/>
</dbReference>
<dbReference type="Proteomes" id="UP000030651">
    <property type="component" value="Unassembled WGS sequence"/>
</dbReference>